<evidence type="ECO:0000256" key="6">
    <source>
        <dbReference type="ARBA" id="ARBA00022692"/>
    </source>
</evidence>
<dbReference type="eggNOG" id="ENOG502SF4K">
    <property type="taxonomic scope" value="Eukaryota"/>
</dbReference>
<keyword evidence="6 14" id="KW-0812">Transmembrane</keyword>
<evidence type="ECO:0000256" key="9">
    <source>
        <dbReference type="ARBA" id="ARBA00023098"/>
    </source>
</evidence>
<dbReference type="InterPro" id="IPR007482">
    <property type="entry name" value="Tyr_Pase-like_PTPLA"/>
</dbReference>
<keyword evidence="8 14" id="KW-1133">Transmembrane helix</keyword>
<dbReference type="EC" id="4.2.1.134" evidence="4 14"/>
<evidence type="ECO:0000256" key="13">
    <source>
        <dbReference type="ARBA" id="ARBA00036671"/>
    </source>
</evidence>
<keyword evidence="17" id="KW-1185">Reference proteome</keyword>
<feature type="transmembrane region" description="Helical" evidence="14">
    <location>
        <begin position="82"/>
        <end position="101"/>
    </location>
</feature>
<dbReference type="KEGG" id="cten:18248575"/>
<feature type="transmembrane region" description="Helical" evidence="14">
    <location>
        <begin position="147"/>
        <end position="168"/>
    </location>
</feature>
<keyword evidence="9 14" id="KW-0443">Lipid metabolism</keyword>
<protein>
    <recommendedName>
        <fullName evidence="4 14">Very-long-chain (3R)-3-hydroxyacyl-CoA dehydratase</fullName>
        <ecNumber evidence="4 14">4.2.1.134</ecNumber>
    </recommendedName>
</protein>
<dbReference type="Pfam" id="PF04387">
    <property type="entry name" value="PTPLA"/>
    <property type="match status" value="1"/>
</dbReference>
<dbReference type="GO" id="GO:0102158">
    <property type="term" value="F:very-long-chain (3R)-3-hydroxyacyl-CoA dehydratase activity"/>
    <property type="evidence" value="ECO:0007669"/>
    <property type="project" value="UniProtKB-EC"/>
</dbReference>
<dbReference type="GO" id="GO:0030497">
    <property type="term" value="P:fatty acid elongation"/>
    <property type="evidence" value="ECO:0007669"/>
    <property type="project" value="TreeGrafter"/>
</dbReference>
<evidence type="ECO:0000313" key="16">
    <source>
        <dbReference type="EMBL" id="EGV66517.1"/>
    </source>
</evidence>
<accession>G3AWD8</accession>
<keyword evidence="12 14" id="KW-0456">Lyase</keyword>
<dbReference type="OrthoDB" id="46988at2759"/>
<evidence type="ECO:0000313" key="17">
    <source>
        <dbReference type="Proteomes" id="UP000000707"/>
    </source>
</evidence>
<feature type="transmembrane region" description="Helical" evidence="14">
    <location>
        <begin position="12"/>
        <end position="39"/>
    </location>
</feature>
<evidence type="ECO:0000256" key="12">
    <source>
        <dbReference type="ARBA" id="ARBA00023239"/>
    </source>
</evidence>
<evidence type="ECO:0000256" key="10">
    <source>
        <dbReference type="ARBA" id="ARBA00023136"/>
    </source>
</evidence>
<evidence type="ECO:0000256" key="8">
    <source>
        <dbReference type="ARBA" id="ARBA00022989"/>
    </source>
</evidence>
<evidence type="ECO:0000256" key="1">
    <source>
        <dbReference type="ARBA" id="ARBA00004141"/>
    </source>
</evidence>
<feature type="transmembrane region" description="Helical" evidence="14">
    <location>
        <begin position="107"/>
        <end position="126"/>
    </location>
</feature>
<feature type="transmembrane region" description="Helical" evidence="14">
    <location>
        <begin position="174"/>
        <end position="194"/>
    </location>
</feature>
<comment type="function">
    <text evidence="14">Catalyzes the third of the four reactions of the long-chain fatty acids elongation cycle. This endoplasmic reticulum-bound enzymatic process, allows the addition of two carbons to the chain of long- and very long-chain fatty acids/VLCFAs per cycle. This enzyme catalyzes the dehydration of the 3-hydroxyacyl-CoA intermediate into trans-2,3-enoyl-CoA, within each cycle of fatty acid elongation. Thereby, it participates to the production of VLCFAs of different chain lengths that are involved in multiple biological processes as precursors of membrane lipids and lipid mediators.</text>
</comment>
<evidence type="ECO:0000256" key="14">
    <source>
        <dbReference type="RuleBase" id="RU363109"/>
    </source>
</evidence>
<dbReference type="PANTHER" id="PTHR11035:SF3">
    <property type="entry name" value="VERY-LONG-CHAIN (3R)-3-HYDROXYACYL-COA DEHYDRATASE"/>
    <property type="match status" value="1"/>
</dbReference>
<dbReference type="STRING" id="590646.G3AWD8"/>
<dbReference type="Proteomes" id="UP000000707">
    <property type="component" value="Unassembled WGS sequence"/>
</dbReference>
<dbReference type="RefSeq" id="XP_006683775.1">
    <property type="nucleotide sequence ID" value="XM_006683712.1"/>
</dbReference>
<keyword evidence="14" id="KW-0256">Endoplasmic reticulum</keyword>
<dbReference type="UniPathway" id="UPA00094"/>
<keyword evidence="11 14" id="KW-0275">Fatty acid biosynthesis</keyword>
<evidence type="ECO:0000256" key="11">
    <source>
        <dbReference type="ARBA" id="ARBA00023160"/>
    </source>
</evidence>
<evidence type="ECO:0000256" key="15">
    <source>
        <dbReference type="SAM" id="MobiDB-lite"/>
    </source>
</evidence>
<keyword evidence="7 14" id="KW-0276">Fatty acid metabolism</keyword>
<gene>
    <name evidence="16" type="ORF">CANTEDRAFT_117487</name>
</gene>
<comment type="catalytic activity">
    <reaction evidence="13 14">
        <text>a very-long-chain (3R)-3-hydroxyacyl-CoA = a very-long-chain (2E)-enoyl-CoA + H2O</text>
        <dbReference type="Rhea" id="RHEA:45812"/>
        <dbReference type="ChEBI" id="CHEBI:15377"/>
        <dbReference type="ChEBI" id="CHEBI:83728"/>
        <dbReference type="ChEBI" id="CHEBI:85440"/>
        <dbReference type="EC" id="4.2.1.134"/>
    </reaction>
</comment>
<evidence type="ECO:0000256" key="7">
    <source>
        <dbReference type="ARBA" id="ARBA00022832"/>
    </source>
</evidence>
<comment type="subcellular location">
    <subcellularLocation>
        <location evidence="14">Endoplasmic reticulum membrane</location>
        <topology evidence="14">Multi-pass membrane protein</topology>
    </subcellularLocation>
    <subcellularLocation>
        <location evidence="1">Membrane</location>
        <topology evidence="1">Multi-pass membrane protein</topology>
    </subcellularLocation>
</comment>
<comment type="similarity">
    <text evidence="3 14">Belongs to the very long-chain fatty acids dehydratase HACD family.</text>
</comment>
<dbReference type="EMBL" id="GL996510">
    <property type="protein sequence ID" value="EGV66517.1"/>
    <property type="molecule type" value="Genomic_DNA"/>
</dbReference>
<evidence type="ECO:0000256" key="3">
    <source>
        <dbReference type="ARBA" id="ARBA00007811"/>
    </source>
</evidence>
<dbReference type="GO" id="GO:0042761">
    <property type="term" value="P:very long-chain fatty acid biosynthetic process"/>
    <property type="evidence" value="ECO:0007669"/>
    <property type="project" value="TreeGrafter"/>
</dbReference>
<organism evidence="17">
    <name type="scientific">Candida tenuis (strain ATCC 10573 / BCRC 21748 / CBS 615 / JCM 9827 / NBRC 10315 / NRRL Y-1498 / VKM Y-70)</name>
    <name type="common">Yeast</name>
    <name type="synonym">Yamadazyma tenuis</name>
    <dbReference type="NCBI Taxonomy" id="590646"/>
    <lineage>
        <taxon>Eukaryota</taxon>
        <taxon>Fungi</taxon>
        <taxon>Dikarya</taxon>
        <taxon>Ascomycota</taxon>
        <taxon>Saccharomycotina</taxon>
        <taxon>Pichiomycetes</taxon>
        <taxon>Debaryomycetaceae</taxon>
        <taxon>Yamadazyma</taxon>
    </lineage>
</organism>
<keyword evidence="10 14" id="KW-0472">Membrane</keyword>
<evidence type="ECO:0000256" key="2">
    <source>
        <dbReference type="ARBA" id="ARBA00005194"/>
    </source>
</evidence>
<dbReference type="HOGENOM" id="CLU_1209709_0_0_1"/>
<evidence type="ECO:0000256" key="5">
    <source>
        <dbReference type="ARBA" id="ARBA00022516"/>
    </source>
</evidence>
<dbReference type="GO" id="GO:0030148">
    <property type="term" value="P:sphingolipid biosynthetic process"/>
    <property type="evidence" value="ECO:0007669"/>
    <property type="project" value="TreeGrafter"/>
</dbReference>
<proteinExistence type="inferred from homology"/>
<feature type="transmembrane region" description="Helical" evidence="14">
    <location>
        <begin position="51"/>
        <end position="70"/>
    </location>
</feature>
<dbReference type="GeneID" id="18248575"/>
<comment type="pathway">
    <text evidence="2 14">Lipid metabolism; fatty acid biosynthesis.</text>
</comment>
<dbReference type="GO" id="GO:0005789">
    <property type="term" value="C:endoplasmic reticulum membrane"/>
    <property type="evidence" value="ECO:0007669"/>
    <property type="project" value="UniProtKB-SubCell"/>
</dbReference>
<feature type="region of interest" description="Disordered" evidence="15">
    <location>
        <begin position="213"/>
        <end position="254"/>
    </location>
</feature>
<dbReference type="PANTHER" id="PTHR11035">
    <property type="entry name" value="VERY-LONG-CHAIN (3R)-3-HYDROXYACYL-COA DEHYDRATASE"/>
    <property type="match status" value="1"/>
</dbReference>
<reference evidence="16 17" key="1">
    <citation type="journal article" date="2011" name="Proc. Natl. Acad. Sci. U.S.A.">
        <title>Comparative genomics of xylose-fermenting fungi for enhanced biofuel production.</title>
        <authorList>
            <person name="Wohlbach D.J."/>
            <person name="Kuo A."/>
            <person name="Sato T.K."/>
            <person name="Potts K.M."/>
            <person name="Salamov A.A."/>
            <person name="LaButti K.M."/>
            <person name="Sun H."/>
            <person name="Clum A."/>
            <person name="Pangilinan J.L."/>
            <person name="Lindquist E.A."/>
            <person name="Lucas S."/>
            <person name="Lapidus A."/>
            <person name="Jin M."/>
            <person name="Gunawan C."/>
            <person name="Balan V."/>
            <person name="Dale B.E."/>
            <person name="Jeffries T.W."/>
            <person name="Zinkel R."/>
            <person name="Barry K.W."/>
            <person name="Grigoriev I.V."/>
            <person name="Gasch A.P."/>
        </authorList>
    </citation>
    <scope>NUCLEOTIDE SEQUENCE [LARGE SCALE GENOMIC DNA]</scope>
    <source>
        <strain evidence="17">ATCC 10573 / BCRC 21748 / CBS 615 / JCM 9827 / NBRC 10315 / NRRL Y-1498 / VKM Y-70</strain>
    </source>
</reference>
<feature type="compositionally biased region" description="Polar residues" evidence="15">
    <location>
        <begin position="214"/>
        <end position="238"/>
    </location>
</feature>
<dbReference type="AlphaFoldDB" id="G3AWD8"/>
<keyword evidence="5 14" id="KW-0444">Lipid biosynthesis</keyword>
<evidence type="ECO:0000256" key="4">
    <source>
        <dbReference type="ARBA" id="ARBA00013122"/>
    </source>
</evidence>
<name>G3AWD8_CANTC</name>
<sequence>MAHLYPLPTNLKFAFAFNVCSFTVWFCCLCRFLILLPLVGRRFLPGGIADFFHAVSVLPLMDFLIVKTTISFKFSATDIWPLLNGIRMAWVCFGVIFPHPTIAKHTAYSFLILSWCTTYIIHYTYYAFRIKTRSSPYLLFWLNYNHYWVTFPMAIVSEMVLVFLSLGFVNENSWLELAMKITILVYIPIGYFEWEYINKVRIERFYDLKKKMRSSGSTGVPTQVSEAPTTQISRTSSPHTEEVELRNLPNATRN</sequence>